<dbReference type="InterPro" id="IPR036291">
    <property type="entry name" value="NAD(P)-bd_dom_sf"/>
</dbReference>
<keyword evidence="1" id="KW-0812">Transmembrane</keyword>
<protein>
    <recommendedName>
        <fullName evidence="2">Ryanodine receptor Ryr domain-containing protein</fullName>
    </recommendedName>
</protein>
<gene>
    <name evidence="3" type="ORF">GPA21_12865</name>
</gene>
<feature type="transmembrane region" description="Helical" evidence="1">
    <location>
        <begin position="20"/>
        <end position="37"/>
    </location>
</feature>
<evidence type="ECO:0000259" key="2">
    <source>
        <dbReference type="Pfam" id="PF02026"/>
    </source>
</evidence>
<dbReference type="SUPFAM" id="SSF51735">
    <property type="entry name" value="NAD(P)-binding Rossmann-fold domains"/>
    <property type="match status" value="1"/>
</dbReference>
<evidence type="ECO:0000313" key="3">
    <source>
        <dbReference type="EMBL" id="NMG03853.1"/>
    </source>
</evidence>
<reference evidence="3" key="1">
    <citation type="submission" date="2019-12" db="EMBL/GenBank/DDBJ databases">
        <title>Comparative genomics gives insights into the taxonomy of the Azoarcus-Aromatoleum group and reveals separate origins of nif in the plant-associated Azoarcus and non-plant-associated Aromatoleum sub-groups.</title>
        <authorList>
            <person name="Lafos M."/>
            <person name="Maluk M."/>
            <person name="Batista M."/>
            <person name="Junghare M."/>
            <person name="Carmona M."/>
            <person name="Faoro H."/>
            <person name="Cruz L.M."/>
            <person name="Battistoni F."/>
            <person name="De Souza E."/>
            <person name="Pedrosa F."/>
            <person name="Chen W.-M."/>
            <person name="Poole P.S."/>
            <person name="Dixon R.A."/>
            <person name="James E.K."/>
        </authorList>
    </citation>
    <scope>NUCLEOTIDE SEQUENCE</scope>
    <source>
        <strain evidence="3">NSC3</strain>
    </source>
</reference>
<comment type="caution">
    <text evidence="3">The sequence shown here is derived from an EMBL/GenBank/DDBJ whole genome shotgun (WGS) entry which is preliminary data.</text>
</comment>
<dbReference type="Pfam" id="PF02026">
    <property type="entry name" value="RyR"/>
    <property type="match status" value="1"/>
</dbReference>
<dbReference type="AlphaFoldDB" id="A0A972F8A0"/>
<evidence type="ECO:0000313" key="4">
    <source>
        <dbReference type="Proteomes" id="UP000599523"/>
    </source>
</evidence>
<sequence>MKTVVSTERSSGSDLRRGEFLPFLILVLLLVGGFVLHRHGAGQDGVQAAFSTIRLLLVEDSANRGDFVRYGWESLWPLYQWLRIAVPVVASWLLVRSYLTLIGSNGNWLLARFWPHNVLILGGDAQGRRLALEHRERGERVAVLTLDAANGANSELMQRGVKVFGGNALNLRNLKWLAGTRASVVYILAGVDSVNLKILDVLMRLHSEGGWRGTDKRSQICLVHIQDDFLAARVTDVNWLQRNGERCQVRVFNVWKNCARRLLSDDSLAPHCLVPRGVQPHVLMLGFSSLGRSILEQLAHLGHYPDRQRAMLTVASPDADTIEPRVHASFPVLTPNALAHGVHGHHLNPLIDISFISAPTDGLTTARLSRLPAVTIAYICTATLEEGIAATHSLLMTTPDQQFPIVLCTQDAVHTEVHRQINNYPRCHVFNAYDAGLKLEKNEPVLNEFTEREAAIVYLHFGQNSLVDSLAAQTRPRNGDSRSSVLLWDRTFNEHWFAAQEWERESSRDVVRHLHVKRHYFNQLEGEISEQDQRNLSELEHQRWCAERLLQGWRYAPNTDRSKRRHASLCAFHDLPIEEQNKDYTIVGVSRLLARARIASK</sequence>
<dbReference type="EMBL" id="WTVM01000077">
    <property type="protein sequence ID" value="NMG03853.1"/>
    <property type="molecule type" value="Genomic_DNA"/>
</dbReference>
<accession>A0A972F8A0</accession>
<dbReference type="InterPro" id="IPR003032">
    <property type="entry name" value="Ryanodine_rcpt"/>
</dbReference>
<dbReference type="Gene3D" id="6.20.350.10">
    <property type="match status" value="1"/>
</dbReference>
<proteinExistence type="predicted"/>
<keyword evidence="4" id="KW-1185">Reference proteome</keyword>
<keyword evidence="1" id="KW-1133">Transmembrane helix</keyword>
<dbReference type="Proteomes" id="UP000599523">
    <property type="component" value="Unassembled WGS sequence"/>
</dbReference>
<name>A0A972F8A0_9RHOO</name>
<feature type="domain" description="Ryanodine receptor Ryr" evidence="2">
    <location>
        <begin position="534"/>
        <end position="584"/>
    </location>
</feature>
<organism evidence="3 4">
    <name type="scientific">Azoarcus taiwanensis</name>
    <dbReference type="NCBI Taxonomy" id="666964"/>
    <lineage>
        <taxon>Bacteria</taxon>
        <taxon>Pseudomonadati</taxon>
        <taxon>Pseudomonadota</taxon>
        <taxon>Betaproteobacteria</taxon>
        <taxon>Rhodocyclales</taxon>
        <taxon>Zoogloeaceae</taxon>
        <taxon>Azoarcus</taxon>
    </lineage>
</organism>
<evidence type="ECO:0000256" key="1">
    <source>
        <dbReference type="SAM" id="Phobius"/>
    </source>
</evidence>
<keyword evidence="1" id="KW-0472">Membrane</keyword>
<dbReference type="RefSeq" id="WP_168988552.1">
    <property type="nucleotide sequence ID" value="NZ_CAWPHM010000305.1"/>
</dbReference>
<dbReference type="Gene3D" id="3.40.50.720">
    <property type="entry name" value="NAD(P)-binding Rossmann-like Domain"/>
    <property type="match status" value="1"/>
</dbReference>